<evidence type="ECO:0000313" key="2">
    <source>
        <dbReference type="Proteomes" id="UP000030408"/>
    </source>
</evidence>
<dbReference type="AlphaFoldDB" id="A0A0A3HQA8"/>
<dbReference type="EMBL" id="JPVO01000053">
    <property type="protein sequence ID" value="KGR74756.1"/>
    <property type="molecule type" value="Genomic_DNA"/>
</dbReference>
<dbReference type="Proteomes" id="UP000030408">
    <property type="component" value="Unassembled WGS sequence"/>
</dbReference>
<name>A0A0A3HQA8_9BACL</name>
<reference evidence="1 2" key="1">
    <citation type="submission" date="2014-02" db="EMBL/GenBank/DDBJ databases">
        <title>Draft genome sequence of Lysinibacillus sinduriensis JCM 15800.</title>
        <authorList>
            <person name="Zhang F."/>
            <person name="Wang G."/>
            <person name="Zhang L."/>
        </authorList>
    </citation>
    <scope>NUCLEOTIDE SEQUENCE [LARGE SCALE GENOMIC DNA]</scope>
    <source>
        <strain evidence="1 2">JCM 15800</strain>
    </source>
</reference>
<comment type="caution">
    <text evidence="1">The sequence shown here is derived from an EMBL/GenBank/DDBJ whole genome shotgun (WGS) entry which is preliminary data.</text>
</comment>
<accession>A0A0A3HQA8</accession>
<keyword evidence="2" id="KW-1185">Reference proteome</keyword>
<organism evidence="1 2">
    <name type="scientific">Ureibacillus sinduriensis BLB-1 = JCM 15800</name>
    <dbReference type="NCBI Taxonomy" id="1384057"/>
    <lineage>
        <taxon>Bacteria</taxon>
        <taxon>Bacillati</taxon>
        <taxon>Bacillota</taxon>
        <taxon>Bacilli</taxon>
        <taxon>Bacillales</taxon>
        <taxon>Caryophanaceae</taxon>
        <taxon>Ureibacillus</taxon>
    </lineage>
</organism>
<gene>
    <name evidence="1" type="ORF">CD33_13310</name>
</gene>
<evidence type="ECO:0000313" key="1">
    <source>
        <dbReference type="EMBL" id="KGR74756.1"/>
    </source>
</evidence>
<sequence length="65" mass="7023">MNAYYSITAHIQAIKSLTYQANILTEELVPILEAPASTIDFISSLLSNPPDAFTPALAPTAYLII</sequence>
<protein>
    <submittedName>
        <fullName evidence="1">Uncharacterized protein</fullName>
    </submittedName>
</protein>
<proteinExistence type="predicted"/>